<keyword evidence="2" id="KW-1185">Reference proteome</keyword>
<sequence>MTHILFCEQAPLRRSRLLAIVVPPASYGLFAQYNRLYGLLVTMASSLAGALHRHAIADVLTSPPSVLPPWPSSVSTIAETHLLCWSVNVSRQSVPPAGEPPLPKLPLCVDTTLVCCLRR</sequence>
<dbReference type="AlphaFoldDB" id="A0AAP0HSI7"/>
<reference evidence="1 2" key="1">
    <citation type="submission" date="2024-01" db="EMBL/GenBank/DDBJ databases">
        <title>Genome assemblies of Stephania.</title>
        <authorList>
            <person name="Yang L."/>
        </authorList>
    </citation>
    <scope>NUCLEOTIDE SEQUENCE [LARGE SCALE GENOMIC DNA]</scope>
    <source>
        <strain evidence="1">QJT</strain>
        <tissue evidence="1">Leaf</tissue>
    </source>
</reference>
<dbReference type="EMBL" id="JBBNAE010000009">
    <property type="protein sequence ID" value="KAK9096659.1"/>
    <property type="molecule type" value="Genomic_DNA"/>
</dbReference>
<organism evidence="1 2">
    <name type="scientific">Stephania japonica</name>
    <dbReference type="NCBI Taxonomy" id="461633"/>
    <lineage>
        <taxon>Eukaryota</taxon>
        <taxon>Viridiplantae</taxon>
        <taxon>Streptophyta</taxon>
        <taxon>Embryophyta</taxon>
        <taxon>Tracheophyta</taxon>
        <taxon>Spermatophyta</taxon>
        <taxon>Magnoliopsida</taxon>
        <taxon>Ranunculales</taxon>
        <taxon>Menispermaceae</taxon>
        <taxon>Menispermoideae</taxon>
        <taxon>Cissampelideae</taxon>
        <taxon>Stephania</taxon>
    </lineage>
</organism>
<evidence type="ECO:0000313" key="2">
    <source>
        <dbReference type="Proteomes" id="UP001417504"/>
    </source>
</evidence>
<evidence type="ECO:0000313" key="1">
    <source>
        <dbReference type="EMBL" id="KAK9096659.1"/>
    </source>
</evidence>
<proteinExistence type="predicted"/>
<comment type="caution">
    <text evidence="1">The sequence shown here is derived from an EMBL/GenBank/DDBJ whole genome shotgun (WGS) entry which is preliminary data.</text>
</comment>
<gene>
    <name evidence="1" type="ORF">Sjap_022156</name>
</gene>
<dbReference type="Proteomes" id="UP001417504">
    <property type="component" value="Unassembled WGS sequence"/>
</dbReference>
<accession>A0AAP0HSI7</accession>
<name>A0AAP0HSI7_9MAGN</name>
<protein>
    <submittedName>
        <fullName evidence="1">Uncharacterized protein</fullName>
    </submittedName>
</protein>